<dbReference type="PANTHER" id="PTHR47633">
    <property type="entry name" value="IMMUNOGLOBULIN"/>
    <property type="match status" value="1"/>
</dbReference>
<dbReference type="SMART" id="SM00409">
    <property type="entry name" value="IG"/>
    <property type="match status" value="2"/>
</dbReference>
<proteinExistence type="predicted"/>
<organism evidence="2 3">
    <name type="scientific">Poecilia mexicana</name>
    <dbReference type="NCBI Taxonomy" id="48701"/>
    <lineage>
        <taxon>Eukaryota</taxon>
        <taxon>Metazoa</taxon>
        <taxon>Chordata</taxon>
        <taxon>Craniata</taxon>
        <taxon>Vertebrata</taxon>
        <taxon>Euteleostomi</taxon>
        <taxon>Actinopterygii</taxon>
        <taxon>Neopterygii</taxon>
        <taxon>Teleostei</taxon>
        <taxon>Neoteleostei</taxon>
        <taxon>Acanthomorphata</taxon>
        <taxon>Ovalentaria</taxon>
        <taxon>Atherinomorphae</taxon>
        <taxon>Cyprinodontiformes</taxon>
        <taxon>Poeciliidae</taxon>
        <taxon>Poeciliinae</taxon>
        <taxon>Poecilia</taxon>
    </lineage>
</organism>
<dbReference type="Ensembl" id="ENSPMET00000005221.1">
    <property type="protein sequence ID" value="ENSPMEP00000006786.1"/>
    <property type="gene ID" value="ENSPMEG00000008358.1"/>
</dbReference>
<reference evidence="2" key="2">
    <citation type="submission" date="2025-09" db="UniProtKB">
        <authorList>
            <consortium name="Ensembl"/>
        </authorList>
    </citation>
    <scope>IDENTIFICATION</scope>
</reference>
<dbReference type="AlphaFoldDB" id="A0A3B3WVF3"/>
<dbReference type="Gene3D" id="2.60.40.10">
    <property type="entry name" value="Immunoglobulins"/>
    <property type="match status" value="3"/>
</dbReference>
<dbReference type="CDD" id="cd00096">
    <property type="entry name" value="Ig"/>
    <property type="match status" value="2"/>
</dbReference>
<dbReference type="InterPro" id="IPR007110">
    <property type="entry name" value="Ig-like_dom"/>
</dbReference>
<evidence type="ECO:0000313" key="2">
    <source>
        <dbReference type="Ensembl" id="ENSPMEP00000006786.1"/>
    </source>
</evidence>
<dbReference type="SMART" id="SM00408">
    <property type="entry name" value="IGc2"/>
    <property type="match status" value="2"/>
</dbReference>
<dbReference type="InterPro" id="IPR003598">
    <property type="entry name" value="Ig_sub2"/>
</dbReference>
<evidence type="ECO:0000259" key="1">
    <source>
        <dbReference type="PROSITE" id="PS50835"/>
    </source>
</evidence>
<dbReference type="SUPFAM" id="SSF48726">
    <property type="entry name" value="Immunoglobulin"/>
    <property type="match status" value="3"/>
</dbReference>
<protein>
    <recommendedName>
        <fullName evidence="1">Ig-like domain-containing protein</fullName>
    </recommendedName>
</protein>
<dbReference type="FunFam" id="2.60.40.10:FF:000022">
    <property type="entry name" value="Cardiac titin"/>
    <property type="match status" value="2"/>
</dbReference>
<dbReference type="InterPro" id="IPR013783">
    <property type="entry name" value="Ig-like_fold"/>
</dbReference>
<name>A0A3B3WVF3_9TELE</name>
<dbReference type="InterPro" id="IPR036179">
    <property type="entry name" value="Ig-like_dom_sf"/>
</dbReference>
<accession>A0A3B3WVF3</accession>
<dbReference type="InterPro" id="IPR003599">
    <property type="entry name" value="Ig_sub"/>
</dbReference>
<dbReference type="PROSITE" id="PS50835">
    <property type="entry name" value="IG_LIKE"/>
    <property type="match status" value="2"/>
</dbReference>
<feature type="domain" description="Ig-like" evidence="1">
    <location>
        <begin position="46"/>
        <end position="103"/>
    </location>
</feature>
<reference evidence="2" key="1">
    <citation type="submission" date="2025-08" db="UniProtKB">
        <authorList>
            <consortium name="Ensembl"/>
        </authorList>
    </citation>
    <scope>IDENTIFICATION</scope>
</reference>
<dbReference type="Pfam" id="PF07679">
    <property type="entry name" value="I-set"/>
    <property type="match status" value="2"/>
</dbReference>
<sequence>PLSVLRHNLKVLFLFMSLMALMLYRKNSTLFLISQNHQIAGSAPFEVTWKKNKKRLSSDKKYRVVSQGSLTSLEIHTFESADAGEYECVVSNEVGSVTSNSVPPIFSKRIESSTVLLGNTVKLQGVVKGSAPISIKWLKDSKLLIDDDSSTFCHSSVFGLSFHTDRAVPPSFTKTLKKIDGSIGSNATLECRVAGSQPMVVSWFKDDKEIHSDDKYKLDFSESAASVTITHLDQSDGGVYTCRASNKAGENETSGTLTVKG</sequence>
<dbReference type="InterPro" id="IPR013098">
    <property type="entry name" value="Ig_I-set"/>
</dbReference>
<feature type="domain" description="Ig-like" evidence="1">
    <location>
        <begin position="170"/>
        <end position="258"/>
    </location>
</feature>
<dbReference type="Proteomes" id="UP000261480">
    <property type="component" value="Unplaced"/>
</dbReference>
<keyword evidence="3" id="KW-1185">Reference proteome</keyword>
<evidence type="ECO:0000313" key="3">
    <source>
        <dbReference type="Proteomes" id="UP000261480"/>
    </source>
</evidence>